<accession>A0A5J5AIR0</accession>
<protein>
    <submittedName>
        <fullName evidence="1">Uncharacterized protein</fullName>
    </submittedName>
</protein>
<sequence length="212" mass="21967">MELGAVVMEMEVMAGDDGDGGTDRRCDGGGDVRSVMAGPDWLWRYGRWSCGGYGCAVEMWVRGGYGLGGYGYGIDSGDETGDDGGGMKVWLGFCGGDGDDGTVDLMVLWLDGAVGDGVGGVAGVEDGGTGVVGDGDGAVVMEVMRLGVRLGLWVTLAMEVLGLCWAVGGDGAVAAIGCDGWWLVKSATAMERWLSGDGDGGAVMVRRRWWLW</sequence>
<evidence type="ECO:0000313" key="1">
    <source>
        <dbReference type="EMBL" id="KAA8529337.1"/>
    </source>
</evidence>
<keyword evidence="2" id="KW-1185">Reference proteome</keyword>
<evidence type="ECO:0000313" key="2">
    <source>
        <dbReference type="Proteomes" id="UP000325577"/>
    </source>
</evidence>
<dbReference type="Proteomes" id="UP000325577">
    <property type="component" value="Linkage Group LG20"/>
</dbReference>
<dbReference type="AlphaFoldDB" id="A0A5J5AIR0"/>
<dbReference type="EMBL" id="CM018044">
    <property type="protein sequence ID" value="KAA8529337.1"/>
    <property type="molecule type" value="Genomic_DNA"/>
</dbReference>
<organism evidence="1 2">
    <name type="scientific">Nyssa sinensis</name>
    <dbReference type="NCBI Taxonomy" id="561372"/>
    <lineage>
        <taxon>Eukaryota</taxon>
        <taxon>Viridiplantae</taxon>
        <taxon>Streptophyta</taxon>
        <taxon>Embryophyta</taxon>
        <taxon>Tracheophyta</taxon>
        <taxon>Spermatophyta</taxon>
        <taxon>Magnoliopsida</taxon>
        <taxon>eudicotyledons</taxon>
        <taxon>Gunneridae</taxon>
        <taxon>Pentapetalae</taxon>
        <taxon>asterids</taxon>
        <taxon>Cornales</taxon>
        <taxon>Nyssaceae</taxon>
        <taxon>Nyssa</taxon>
    </lineage>
</organism>
<gene>
    <name evidence="1" type="ORF">F0562_033864</name>
</gene>
<reference evidence="1 2" key="1">
    <citation type="submission" date="2019-09" db="EMBL/GenBank/DDBJ databases">
        <title>A chromosome-level genome assembly of the Chinese tupelo Nyssa sinensis.</title>
        <authorList>
            <person name="Yang X."/>
            <person name="Kang M."/>
            <person name="Yang Y."/>
            <person name="Xiong H."/>
            <person name="Wang M."/>
            <person name="Zhang Z."/>
            <person name="Wang Z."/>
            <person name="Wu H."/>
            <person name="Ma T."/>
            <person name="Liu J."/>
            <person name="Xi Z."/>
        </authorList>
    </citation>
    <scope>NUCLEOTIDE SEQUENCE [LARGE SCALE GENOMIC DNA]</scope>
    <source>
        <strain evidence="1">J267</strain>
        <tissue evidence="1">Leaf</tissue>
    </source>
</reference>
<proteinExistence type="predicted"/>
<name>A0A5J5AIR0_9ASTE</name>